<gene>
    <name evidence="1" type="ORF">T12_1742</name>
</gene>
<dbReference type="Proteomes" id="UP000054783">
    <property type="component" value="Unassembled WGS sequence"/>
</dbReference>
<name>A0A0V0ZM21_9BILA</name>
<reference evidence="1 2" key="1">
    <citation type="submission" date="2015-01" db="EMBL/GenBank/DDBJ databases">
        <title>Evolution of Trichinella species and genotypes.</title>
        <authorList>
            <person name="Korhonen P.K."/>
            <person name="Edoardo P."/>
            <person name="Giuseppe L.R."/>
            <person name="Gasser R.B."/>
        </authorList>
    </citation>
    <scope>NUCLEOTIDE SEQUENCE [LARGE SCALE GENOMIC DNA]</scope>
    <source>
        <strain evidence="1">ISS2496</strain>
    </source>
</reference>
<sequence length="60" mass="6861">MLLALVRARNKLARDLRLINSKCKEITSLTTEYHGNKCTVEQFLKTSTCFTLDLSCLINK</sequence>
<keyword evidence="2" id="KW-1185">Reference proteome</keyword>
<proteinExistence type="predicted"/>
<evidence type="ECO:0000313" key="2">
    <source>
        <dbReference type="Proteomes" id="UP000054783"/>
    </source>
</evidence>
<accession>A0A0V0ZM21</accession>
<comment type="caution">
    <text evidence="1">The sequence shown here is derived from an EMBL/GenBank/DDBJ whole genome shotgun (WGS) entry which is preliminary data.</text>
</comment>
<dbReference type="EMBL" id="JYDQ01000141">
    <property type="protein sequence ID" value="KRY13363.1"/>
    <property type="molecule type" value="Genomic_DNA"/>
</dbReference>
<evidence type="ECO:0000313" key="1">
    <source>
        <dbReference type="EMBL" id="KRY13363.1"/>
    </source>
</evidence>
<organism evidence="1 2">
    <name type="scientific">Trichinella patagoniensis</name>
    <dbReference type="NCBI Taxonomy" id="990121"/>
    <lineage>
        <taxon>Eukaryota</taxon>
        <taxon>Metazoa</taxon>
        <taxon>Ecdysozoa</taxon>
        <taxon>Nematoda</taxon>
        <taxon>Enoplea</taxon>
        <taxon>Dorylaimia</taxon>
        <taxon>Trichinellida</taxon>
        <taxon>Trichinellidae</taxon>
        <taxon>Trichinella</taxon>
    </lineage>
</organism>
<dbReference type="AlphaFoldDB" id="A0A0V0ZM21"/>
<protein>
    <submittedName>
        <fullName evidence="1">Uncharacterized protein</fullName>
    </submittedName>
</protein>